<sequence>MSKSKIFVFGFVGVVVFFSVLVGVSAQSDLVGDKIGVIVKSLKDAVNKELASGEFTQTRFGKFFSGESATRVQKLHDEASQQIDALIARPENQRQIAIAKIRDFRGDQNLMPAYKFTTPSAYDSNTPAEIYYVDANQYEINALNNNIIQFGPRLLELSETKAQEYKISPALSLAQLEKTARQIISKNTNINVDNLIADHSNKEKTMYFFRWVDKTKELQGMYRFVQVGISVGGELASYTNTFSIN</sequence>
<dbReference type="EMBL" id="MFGA01000020">
    <property type="protein sequence ID" value="OGF20809.1"/>
    <property type="molecule type" value="Genomic_DNA"/>
</dbReference>
<name>A0A1F5S2B1_9BACT</name>
<accession>A0A1F5S2B1</accession>
<dbReference type="AlphaFoldDB" id="A0A1F5S2B1"/>
<protein>
    <submittedName>
        <fullName evidence="1">Uncharacterized protein</fullName>
    </submittedName>
</protein>
<evidence type="ECO:0000313" key="1">
    <source>
        <dbReference type="EMBL" id="OGF20809.1"/>
    </source>
</evidence>
<comment type="caution">
    <text evidence="1">The sequence shown here is derived from an EMBL/GenBank/DDBJ whole genome shotgun (WGS) entry which is preliminary data.</text>
</comment>
<organism evidence="1 2">
    <name type="scientific">Candidatus Falkowbacteria bacterium RIFOXYA2_FULL_38_12</name>
    <dbReference type="NCBI Taxonomy" id="1797993"/>
    <lineage>
        <taxon>Bacteria</taxon>
        <taxon>Candidatus Falkowiibacteriota</taxon>
    </lineage>
</organism>
<dbReference type="Proteomes" id="UP000177407">
    <property type="component" value="Unassembled WGS sequence"/>
</dbReference>
<evidence type="ECO:0000313" key="2">
    <source>
        <dbReference type="Proteomes" id="UP000177407"/>
    </source>
</evidence>
<reference evidence="1 2" key="1">
    <citation type="journal article" date="2016" name="Nat. Commun.">
        <title>Thousands of microbial genomes shed light on interconnected biogeochemical processes in an aquifer system.</title>
        <authorList>
            <person name="Anantharaman K."/>
            <person name="Brown C.T."/>
            <person name="Hug L.A."/>
            <person name="Sharon I."/>
            <person name="Castelle C.J."/>
            <person name="Probst A.J."/>
            <person name="Thomas B.C."/>
            <person name="Singh A."/>
            <person name="Wilkins M.J."/>
            <person name="Karaoz U."/>
            <person name="Brodie E.L."/>
            <person name="Williams K.H."/>
            <person name="Hubbard S.S."/>
            <person name="Banfield J.F."/>
        </authorList>
    </citation>
    <scope>NUCLEOTIDE SEQUENCE [LARGE SCALE GENOMIC DNA]</scope>
</reference>
<gene>
    <name evidence="1" type="ORF">A2257_03520</name>
</gene>
<proteinExistence type="predicted"/>